<dbReference type="RefSeq" id="XP_014670825.1">
    <property type="nucleotide sequence ID" value="XM_014815339.1"/>
</dbReference>
<accession>A0ABM1EF54</accession>
<organism evidence="2 3">
    <name type="scientific">Priapulus caudatus</name>
    <name type="common">Priapulid worm</name>
    <dbReference type="NCBI Taxonomy" id="37621"/>
    <lineage>
        <taxon>Eukaryota</taxon>
        <taxon>Metazoa</taxon>
        <taxon>Ecdysozoa</taxon>
        <taxon>Scalidophora</taxon>
        <taxon>Priapulida</taxon>
        <taxon>Priapulimorpha</taxon>
        <taxon>Priapulimorphida</taxon>
        <taxon>Priapulidae</taxon>
        <taxon>Priapulus</taxon>
    </lineage>
</organism>
<dbReference type="SUPFAM" id="SSF56204">
    <property type="entry name" value="Hect, E3 ligase catalytic domain"/>
    <property type="match status" value="1"/>
</dbReference>
<dbReference type="Proteomes" id="UP000695022">
    <property type="component" value="Unplaced"/>
</dbReference>
<evidence type="ECO:0000256" key="1">
    <source>
        <dbReference type="SAM" id="MobiDB-lite"/>
    </source>
</evidence>
<feature type="region of interest" description="Disordered" evidence="1">
    <location>
        <begin position="17"/>
        <end position="59"/>
    </location>
</feature>
<reference evidence="3" key="1">
    <citation type="submission" date="2025-08" db="UniProtKB">
        <authorList>
            <consortium name="RefSeq"/>
        </authorList>
    </citation>
    <scope>IDENTIFICATION</scope>
</reference>
<feature type="compositionally biased region" description="Polar residues" evidence="1">
    <location>
        <begin position="30"/>
        <end position="44"/>
    </location>
</feature>
<protein>
    <submittedName>
        <fullName evidence="3">Uncharacterized protein LOC106811638</fullName>
    </submittedName>
</protein>
<keyword evidence="2" id="KW-1185">Reference proteome</keyword>
<sequence length="418" mass="47167">MGDIGLNSPMVLFISWCPDTDPQEDEESDSNFTPAGTPTSQPVNAAQLDPRPETVDDSGDDFVSLPVIDVLDDEGMCLGILLPLHKIRLRIIHVRRPFIVEDMLKVFRNNVTGMVKVDIAGENAVDSGGVFRDVLSEFWEKCFQKHFEGEDECVLVPSPQLSPDDFSTIGKILLVGYEQQGFFPIRFSRVLLICAMFSRDLVSNDLLLESFFRTLSNFERDSLENALLLVNLEGDILDDIIDILSRFRVTTIPKCRESLRLCLVRVAEIQLIENHAFSLQQMLPHMEKLKLFSDFQTVSAILALYIRLKPTGRKVTNILKAAPKNVTEQRVLDFLKRFIRSMSDDLLTAFLRYCTGSNVLHVDAIEVSFVHLSGLGRRFVAHTCGALLEVPVSYSSFNEFAGEFRTQLLGGQWDMQIL</sequence>
<evidence type="ECO:0000313" key="3">
    <source>
        <dbReference type="RefSeq" id="XP_014670825.1"/>
    </source>
</evidence>
<name>A0ABM1EF54_PRICU</name>
<evidence type="ECO:0000313" key="2">
    <source>
        <dbReference type="Proteomes" id="UP000695022"/>
    </source>
</evidence>
<dbReference type="GeneID" id="106811638"/>
<dbReference type="Gene3D" id="3.90.1750.10">
    <property type="entry name" value="Hect, E3 ligase catalytic domains"/>
    <property type="match status" value="1"/>
</dbReference>
<dbReference type="InterPro" id="IPR035983">
    <property type="entry name" value="Hect_E3_ubiquitin_ligase"/>
</dbReference>
<gene>
    <name evidence="3" type="primary">LOC106811638</name>
</gene>
<proteinExistence type="predicted"/>